<accession>A0A1F5KKJ9</accession>
<dbReference type="Pfam" id="PF13231">
    <property type="entry name" value="PMT_2"/>
    <property type="match status" value="1"/>
</dbReference>
<dbReference type="AlphaFoldDB" id="A0A1F5KKJ9"/>
<gene>
    <name evidence="3" type="ORF">A3D25_02205</name>
</gene>
<feature type="transmembrane region" description="Helical" evidence="1">
    <location>
        <begin position="377"/>
        <end position="396"/>
    </location>
</feature>
<proteinExistence type="predicted"/>
<dbReference type="InterPro" id="IPR038731">
    <property type="entry name" value="RgtA/B/C-like"/>
</dbReference>
<keyword evidence="1" id="KW-0812">Transmembrane</keyword>
<comment type="caution">
    <text evidence="3">The sequence shown here is derived from an EMBL/GenBank/DDBJ whole genome shotgun (WGS) entry which is preliminary data.</text>
</comment>
<feature type="transmembrane region" description="Helical" evidence="1">
    <location>
        <begin position="214"/>
        <end position="232"/>
    </location>
</feature>
<protein>
    <recommendedName>
        <fullName evidence="2">Glycosyltransferase RgtA/B/C/D-like domain-containing protein</fullName>
    </recommendedName>
</protein>
<evidence type="ECO:0000313" key="3">
    <source>
        <dbReference type="EMBL" id="OGE41315.1"/>
    </source>
</evidence>
<feature type="transmembrane region" description="Helical" evidence="1">
    <location>
        <begin position="342"/>
        <end position="365"/>
    </location>
</feature>
<name>A0A1F5KKJ9_9BACT</name>
<organism evidence="3 4">
    <name type="scientific">Candidatus Daviesbacteria bacterium RIFCSPHIGHO2_02_FULL_43_12</name>
    <dbReference type="NCBI Taxonomy" id="1797776"/>
    <lineage>
        <taxon>Bacteria</taxon>
        <taxon>Candidatus Daviesiibacteriota</taxon>
    </lineage>
</organism>
<feature type="transmembrane region" description="Helical" evidence="1">
    <location>
        <begin position="173"/>
        <end position="202"/>
    </location>
</feature>
<reference evidence="3 4" key="1">
    <citation type="journal article" date="2016" name="Nat. Commun.">
        <title>Thousands of microbial genomes shed light on interconnected biogeochemical processes in an aquifer system.</title>
        <authorList>
            <person name="Anantharaman K."/>
            <person name="Brown C.T."/>
            <person name="Hug L.A."/>
            <person name="Sharon I."/>
            <person name="Castelle C.J."/>
            <person name="Probst A.J."/>
            <person name="Thomas B.C."/>
            <person name="Singh A."/>
            <person name="Wilkins M.J."/>
            <person name="Karaoz U."/>
            <person name="Brodie E.L."/>
            <person name="Williams K.H."/>
            <person name="Hubbard S.S."/>
            <person name="Banfield J.F."/>
        </authorList>
    </citation>
    <scope>NUCLEOTIDE SEQUENCE [LARGE SCALE GENOMIC DNA]</scope>
</reference>
<keyword evidence="1" id="KW-0472">Membrane</keyword>
<feature type="transmembrane region" description="Helical" evidence="1">
    <location>
        <begin position="403"/>
        <end position="426"/>
    </location>
</feature>
<evidence type="ECO:0000259" key="2">
    <source>
        <dbReference type="Pfam" id="PF13231"/>
    </source>
</evidence>
<feature type="transmembrane region" description="Helical" evidence="1">
    <location>
        <begin position="117"/>
        <end position="133"/>
    </location>
</feature>
<feature type="transmembrane region" description="Helical" evidence="1">
    <location>
        <begin position="139"/>
        <end position="161"/>
    </location>
</feature>
<feature type="transmembrane region" description="Helical" evidence="1">
    <location>
        <begin position="41"/>
        <end position="59"/>
    </location>
</feature>
<feature type="transmembrane region" description="Helical" evidence="1">
    <location>
        <begin position="7"/>
        <end position="29"/>
    </location>
</feature>
<dbReference type="Proteomes" id="UP000177328">
    <property type="component" value="Unassembled WGS sequence"/>
</dbReference>
<keyword evidence="1" id="KW-1133">Transmembrane helix</keyword>
<feature type="domain" description="Glycosyltransferase RgtA/B/C/D-like" evidence="2">
    <location>
        <begin position="71"/>
        <end position="226"/>
    </location>
</feature>
<feature type="transmembrane region" description="Helical" evidence="1">
    <location>
        <begin position="319"/>
        <end position="335"/>
    </location>
</feature>
<evidence type="ECO:0000256" key="1">
    <source>
        <dbReference type="SAM" id="Phobius"/>
    </source>
</evidence>
<sequence length="709" mass="82519">MKKTFSTSLIAICFLILFLVMFQKLFSLYFQGDEWVFFRIYYPHVNSFWWPISGIIYTFTHPQQFGFHLSPLLDLIYVWTFRIFGLNQYLYLYLYGFIHLVNTCLLYHLIKNLTRSRIIALFSAFFFLLTASHQEAFSWISAAPGTTISVTFILLSLSFFLKFIKSNSKKYLHLCFLFTFLGLVTKETAFTLIPALILFYIICKRPTFLEFIKGLWGIWLSIGVFILIRLFFSAPADNLHPTLFSQGLITKISLSNLDLFIFRYWAIALKSFAQSFVHQEAIKALAVFLTDYQFPFFAAEKPIYSKMYLELIQGTLPEILSYMFTAISLLIFAILRIPKKWFLVSMVWFLSGVIPILGVTLIFPWWGYSASIDSRHFYHLSIATSLLFGVAINQIYKKIHRRQLLTICMLLIGWAWWQSGFIDYVLSQQEIHARQRKLIISSMRKSIGTPPKKMIIYTQSNRNYYGFNLLMLPFQTAFSQMIPLTFGKTYNPQGLPYPANFYSADFIGSDGLASQGYEEEGDYGIGYFLTLTPVVKVLEAHNYSPDMVFSFFYDGDKIILDDKTAETREELAKILESRMIFRNWKTFDRWDRSFRFRFPPSANVITKDETFLVTDAGKEILSITVTANPKNAGFDAWLSEQVISGKKIDMDYIRSEIKPDLALRRTKFIVKSSPNIFYVVAGTFLEFYKIEVFDQEEAALIIRTLEFKD</sequence>
<dbReference type="EMBL" id="MFDD01000002">
    <property type="protein sequence ID" value="OGE41315.1"/>
    <property type="molecule type" value="Genomic_DNA"/>
</dbReference>
<evidence type="ECO:0000313" key="4">
    <source>
        <dbReference type="Proteomes" id="UP000177328"/>
    </source>
</evidence>